<dbReference type="SUPFAM" id="SSF53448">
    <property type="entry name" value="Nucleotide-diphospho-sugar transferases"/>
    <property type="match status" value="1"/>
</dbReference>
<keyword evidence="6" id="KW-0812">Transmembrane</keyword>
<dbReference type="Proteomes" id="UP000585665">
    <property type="component" value="Unassembled WGS sequence"/>
</dbReference>
<keyword evidence="5 9" id="KW-0808">Transferase</keyword>
<dbReference type="RefSeq" id="WP_176614582.1">
    <property type="nucleotide sequence ID" value="NZ_JABXXR010000170.1"/>
</dbReference>
<dbReference type="EMBL" id="JABXXR010000170">
    <property type="protein sequence ID" value="NVN41704.1"/>
    <property type="molecule type" value="Genomic_DNA"/>
</dbReference>
<proteinExistence type="predicted"/>
<evidence type="ECO:0000313" key="10">
    <source>
        <dbReference type="Proteomes" id="UP000585665"/>
    </source>
</evidence>
<evidence type="ECO:0000256" key="2">
    <source>
        <dbReference type="ARBA" id="ARBA00004760"/>
    </source>
</evidence>
<sequence>MSSFFSLAALSDLTAVIAAAGCVQTVLGSTLLARFMRRSARVVPVHQPTPVTILKPLHGDEPLLEQALESFCTLDYPDYQVVFGVQSASDPAIAVIRRLQGRHPTRALDLVIDPTEHGTNRKIGNLMNMMRVARHDTLVISDSDIHVTPTYLDHVLHALEQPGVGLVTTLYAGLPASPSLVRELSACQINHNFLPGVMLSRYLGRQDCLGATMALRRDVLERVGGLRALVPHIADDAMLGRLVRALGLSIAIAPCMTWTTIGEPDLGALLAHELRWGRTVKTLEPLGYASSSIQLPLFWAGVTLACAPHAPWSVWFFAAIWLVRAACAFASDRLLGQRQLYPLLLLPLRDWLSAAIMVGSASGTRVAWRGRTMHLAPHTAVGARGHSIVPGD</sequence>
<dbReference type="Pfam" id="PF13506">
    <property type="entry name" value="Glyco_transf_21"/>
    <property type="match status" value="1"/>
</dbReference>
<dbReference type="PANTHER" id="PTHR12726:SF0">
    <property type="entry name" value="CERAMIDE GLUCOSYLTRANSFERASE"/>
    <property type="match status" value="1"/>
</dbReference>
<keyword evidence="4" id="KW-0328">Glycosyltransferase</keyword>
<dbReference type="GO" id="GO:0016020">
    <property type="term" value="C:membrane"/>
    <property type="evidence" value="ECO:0007669"/>
    <property type="project" value="UniProtKB-SubCell"/>
</dbReference>
<dbReference type="GO" id="GO:0008120">
    <property type="term" value="F:ceramide glucosyltransferase activity"/>
    <property type="evidence" value="ECO:0007669"/>
    <property type="project" value="TreeGrafter"/>
</dbReference>
<dbReference type="AlphaFoldDB" id="A0A850PC58"/>
<accession>A0A850PC58</accession>
<evidence type="ECO:0000256" key="5">
    <source>
        <dbReference type="ARBA" id="ARBA00022679"/>
    </source>
</evidence>
<dbReference type="Gene3D" id="3.90.550.10">
    <property type="entry name" value="Spore Coat Polysaccharide Biosynthesis Protein SpsA, Chain A"/>
    <property type="match status" value="1"/>
</dbReference>
<evidence type="ECO:0000256" key="3">
    <source>
        <dbReference type="ARBA" id="ARBA00004991"/>
    </source>
</evidence>
<keyword evidence="8" id="KW-0472">Membrane</keyword>
<comment type="pathway">
    <text evidence="2">Lipid metabolism; sphingolipid metabolism.</text>
</comment>
<keyword evidence="7" id="KW-1133">Transmembrane helix</keyword>
<evidence type="ECO:0000256" key="1">
    <source>
        <dbReference type="ARBA" id="ARBA00004141"/>
    </source>
</evidence>
<evidence type="ECO:0000313" key="9">
    <source>
        <dbReference type="EMBL" id="NVN41704.1"/>
    </source>
</evidence>
<dbReference type="InterPro" id="IPR017835">
    <property type="entry name" value="Hopen-assoc_HpnI"/>
</dbReference>
<comment type="subcellular location">
    <subcellularLocation>
        <location evidence="1">Membrane</location>
        <topology evidence="1">Multi-pass membrane protein</topology>
    </subcellularLocation>
</comment>
<organism evidence="9 10">
    <name type="scientific">Ameyamaea chiangmaiensis</name>
    <dbReference type="NCBI Taxonomy" id="442969"/>
    <lineage>
        <taxon>Bacteria</taxon>
        <taxon>Pseudomonadati</taxon>
        <taxon>Pseudomonadota</taxon>
        <taxon>Alphaproteobacteria</taxon>
        <taxon>Acetobacterales</taxon>
        <taxon>Acetobacteraceae</taxon>
        <taxon>Ameyamaea</taxon>
    </lineage>
</organism>
<evidence type="ECO:0000256" key="4">
    <source>
        <dbReference type="ARBA" id="ARBA00022676"/>
    </source>
</evidence>
<dbReference type="PANTHER" id="PTHR12726">
    <property type="entry name" value="CERAMIDE GLUCOSYLTRANSFERASE"/>
    <property type="match status" value="1"/>
</dbReference>
<dbReference type="NCBIfam" id="TIGR03472">
    <property type="entry name" value="HpnI"/>
    <property type="match status" value="1"/>
</dbReference>
<dbReference type="InterPro" id="IPR029044">
    <property type="entry name" value="Nucleotide-diphossugar_trans"/>
</dbReference>
<gene>
    <name evidence="9" type="primary">hpnI</name>
    <name evidence="9" type="ORF">HUK82_14205</name>
</gene>
<protein>
    <submittedName>
        <fullName evidence="9">Bacteriohopanetetrol glucosamine biosynthesis glycosyltransferase HpnI</fullName>
    </submittedName>
</protein>
<evidence type="ECO:0000256" key="6">
    <source>
        <dbReference type="ARBA" id="ARBA00022692"/>
    </source>
</evidence>
<comment type="pathway">
    <text evidence="3">Sphingolipid metabolism.</text>
</comment>
<evidence type="ECO:0000256" key="8">
    <source>
        <dbReference type="ARBA" id="ARBA00023136"/>
    </source>
</evidence>
<keyword evidence="10" id="KW-1185">Reference proteome</keyword>
<dbReference type="GO" id="GO:0006679">
    <property type="term" value="P:glucosylceramide biosynthetic process"/>
    <property type="evidence" value="ECO:0007669"/>
    <property type="project" value="TreeGrafter"/>
</dbReference>
<reference evidence="9 10" key="1">
    <citation type="submission" date="2020-06" db="EMBL/GenBank/DDBJ databases">
        <title>Description of novel acetic acid bacteria.</title>
        <authorList>
            <person name="Sombolestani A."/>
        </authorList>
    </citation>
    <scope>NUCLEOTIDE SEQUENCE [LARGE SCALE GENOMIC DNA]</scope>
    <source>
        <strain evidence="9 10">LMG 27010</strain>
    </source>
</reference>
<dbReference type="InterPro" id="IPR025993">
    <property type="entry name" value="Ceramide_glucosylTrfase"/>
</dbReference>
<dbReference type="CDD" id="cd02520">
    <property type="entry name" value="Glucosylceramide_synthase"/>
    <property type="match status" value="1"/>
</dbReference>
<evidence type="ECO:0000256" key="7">
    <source>
        <dbReference type="ARBA" id="ARBA00022989"/>
    </source>
</evidence>
<name>A0A850PC58_9PROT</name>
<comment type="caution">
    <text evidence="9">The sequence shown here is derived from an EMBL/GenBank/DDBJ whole genome shotgun (WGS) entry which is preliminary data.</text>
</comment>